<organism evidence="1 2">
    <name type="scientific">Callosobruchus maculatus</name>
    <name type="common">Southern cowpea weevil</name>
    <name type="synonym">Pulse bruchid</name>
    <dbReference type="NCBI Taxonomy" id="64391"/>
    <lineage>
        <taxon>Eukaryota</taxon>
        <taxon>Metazoa</taxon>
        <taxon>Ecdysozoa</taxon>
        <taxon>Arthropoda</taxon>
        <taxon>Hexapoda</taxon>
        <taxon>Insecta</taxon>
        <taxon>Pterygota</taxon>
        <taxon>Neoptera</taxon>
        <taxon>Endopterygota</taxon>
        <taxon>Coleoptera</taxon>
        <taxon>Polyphaga</taxon>
        <taxon>Cucujiformia</taxon>
        <taxon>Chrysomeloidea</taxon>
        <taxon>Chrysomelidae</taxon>
        <taxon>Bruchinae</taxon>
        <taxon>Bruchini</taxon>
        <taxon>Callosobruchus</taxon>
    </lineage>
</organism>
<name>A0A653CNF1_CALMS</name>
<gene>
    <name evidence="1" type="ORF">CALMAC_LOCUS10562</name>
</gene>
<protein>
    <submittedName>
        <fullName evidence="1">Uncharacterized protein</fullName>
    </submittedName>
</protein>
<accession>A0A653CNF1</accession>
<feature type="non-terminal residue" evidence="1">
    <location>
        <position position="142"/>
    </location>
</feature>
<dbReference type="OrthoDB" id="26838at2759"/>
<reference evidence="1 2" key="1">
    <citation type="submission" date="2019-01" db="EMBL/GenBank/DDBJ databases">
        <authorList>
            <person name="Sayadi A."/>
        </authorList>
    </citation>
    <scope>NUCLEOTIDE SEQUENCE [LARGE SCALE GENOMIC DNA]</scope>
</reference>
<keyword evidence="2" id="KW-1185">Reference proteome</keyword>
<sequence>MDNNIPFSERFSIGDRLVLQLNNCEIFEGDYCGGGKNFIDLTNARQHNNPNKLKGTYSFNRLEIDVISLLHGKASEKVPKKSIIPHPAADKGIKIVEEEYDRLKHMANNYIYLEHADNIYYESVKKLCEAETIGVICLGKKC</sequence>
<dbReference type="EMBL" id="CAACVG010008359">
    <property type="protein sequence ID" value="VEN49458.1"/>
    <property type="molecule type" value="Genomic_DNA"/>
</dbReference>
<evidence type="ECO:0000313" key="1">
    <source>
        <dbReference type="EMBL" id="VEN49458.1"/>
    </source>
</evidence>
<dbReference type="Proteomes" id="UP000410492">
    <property type="component" value="Unassembled WGS sequence"/>
</dbReference>
<proteinExistence type="predicted"/>
<evidence type="ECO:0000313" key="2">
    <source>
        <dbReference type="Proteomes" id="UP000410492"/>
    </source>
</evidence>
<dbReference type="AlphaFoldDB" id="A0A653CNF1"/>